<dbReference type="InterPro" id="IPR029062">
    <property type="entry name" value="Class_I_gatase-like"/>
</dbReference>
<dbReference type="Proteomes" id="UP001174677">
    <property type="component" value="Chromosome 2"/>
</dbReference>
<dbReference type="InterPro" id="IPR006286">
    <property type="entry name" value="C56_PfpI-like"/>
</dbReference>
<reference evidence="3" key="1">
    <citation type="journal article" date="2023" name="Plant Biotechnol. J.">
        <title>Chromosome-level wild Hevea brasiliensis genome provides new tools for genomic-assisted breeding and valuable loci to elevate rubber yield.</title>
        <authorList>
            <person name="Cheng H."/>
            <person name="Song X."/>
            <person name="Hu Y."/>
            <person name="Wu T."/>
            <person name="Yang Q."/>
            <person name="An Z."/>
            <person name="Feng S."/>
            <person name="Deng Z."/>
            <person name="Wu W."/>
            <person name="Zeng X."/>
            <person name="Tu M."/>
            <person name="Wang X."/>
            <person name="Huang H."/>
        </authorList>
    </citation>
    <scope>NUCLEOTIDE SEQUENCE</scope>
    <source>
        <strain evidence="3">MT/VB/25A 57/8</strain>
    </source>
</reference>
<dbReference type="PANTHER" id="PTHR42733">
    <property type="entry name" value="DJ-1 PROTEIN"/>
    <property type="match status" value="1"/>
</dbReference>
<proteinExistence type="inferred from homology"/>
<evidence type="ECO:0000313" key="4">
    <source>
        <dbReference type="Proteomes" id="UP001174677"/>
    </source>
</evidence>
<feature type="domain" description="DJ-1/PfpI" evidence="2">
    <location>
        <begin position="7"/>
        <end position="189"/>
    </location>
</feature>
<evidence type="ECO:0000313" key="3">
    <source>
        <dbReference type="EMBL" id="KAJ9188063.1"/>
    </source>
</evidence>
<organism evidence="3 4">
    <name type="scientific">Hevea brasiliensis</name>
    <name type="common">Para rubber tree</name>
    <name type="synonym">Siphonia brasiliensis</name>
    <dbReference type="NCBI Taxonomy" id="3981"/>
    <lineage>
        <taxon>Eukaryota</taxon>
        <taxon>Viridiplantae</taxon>
        <taxon>Streptophyta</taxon>
        <taxon>Embryophyta</taxon>
        <taxon>Tracheophyta</taxon>
        <taxon>Spermatophyta</taxon>
        <taxon>Magnoliopsida</taxon>
        <taxon>eudicotyledons</taxon>
        <taxon>Gunneridae</taxon>
        <taxon>Pentapetalae</taxon>
        <taxon>rosids</taxon>
        <taxon>fabids</taxon>
        <taxon>Malpighiales</taxon>
        <taxon>Euphorbiaceae</taxon>
        <taxon>Crotonoideae</taxon>
        <taxon>Micrandreae</taxon>
        <taxon>Hevea</taxon>
    </lineage>
</organism>
<dbReference type="EMBL" id="JARPOI010000002">
    <property type="protein sequence ID" value="KAJ9188063.1"/>
    <property type="molecule type" value="Genomic_DNA"/>
</dbReference>
<dbReference type="Gene3D" id="3.40.50.880">
    <property type="match status" value="2"/>
</dbReference>
<name>A0ABQ9N9M1_HEVBR</name>
<sequence>MGPIAQKSALILCGDYMEDYEVIVPFFMLQSLGVRVDCVSPGKRSGDKCFTAIHDYLGFGLDTELQGHFFTLNANYDDVAVESCDALIIPGGRFTELLCTDDKLVSTATHKCTAFTSLKTHVCGSGPLRGKQCTAFTSFKPIVELAGGIWWEQPGVESALDITACLMDGNLVSSIGWPGHGEYTRVLLESIGAKISRSHRNSVLVVLADYAEDYEVNVPFRALQGLGCRVDAVCPSKKKGESSLTAIHDDEGAQICTEKRGHNFVVNANWSDISADDYDFLVLPGGRSPELLVINEKVVSLIKEFADKGKIIAAIGQGKWVVAAAGALKPWNEGNCEVAGGKVVESGGCVAHGKLVTASGWPCSSSFLNRDNKRPWFICGVLKWGRLASFSLCLCDVEQ</sequence>
<dbReference type="InterPro" id="IPR002818">
    <property type="entry name" value="DJ-1/PfpI"/>
</dbReference>
<comment type="similarity">
    <text evidence="1">Belongs to the peptidase C56 family.</text>
</comment>
<feature type="domain" description="DJ-1/PfpI" evidence="2">
    <location>
        <begin position="202"/>
        <end position="368"/>
    </location>
</feature>
<dbReference type="CDD" id="cd03169">
    <property type="entry name" value="GATase1_PfpI_1"/>
    <property type="match status" value="1"/>
</dbReference>
<accession>A0ABQ9N9M1</accession>
<gene>
    <name evidence="3" type="ORF">P3X46_003458</name>
</gene>
<dbReference type="SUPFAM" id="SSF52317">
    <property type="entry name" value="Class I glutamine amidotransferase-like"/>
    <property type="match status" value="2"/>
</dbReference>
<protein>
    <recommendedName>
        <fullName evidence="2">DJ-1/PfpI domain-containing protein</fullName>
    </recommendedName>
</protein>
<dbReference type="Pfam" id="PF01965">
    <property type="entry name" value="DJ-1_PfpI"/>
    <property type="match status" value="2"/>
</dbReference>
<dbReference type="PANTHER" id="PTHR42733:SF9">
    <property type="entry name" value="DJ-1 PROTEIN HOMOLOG E"/>
    <property type="match status" value="1"/>
</dbReference>
<evidence type="ECO:0000259" key="2">
    <source>
        <dbReference type="Pfam" id="PF01965"/>
    </source>
</evidence>
<evidence type="ECO:0000256" key="1">
    <source>
        <dbReference type="ARBA" id="ARBA00008542"/>
    </source>
</evidence>
<comment type="caution">
    <text evidence="3">The sequence shown here is derived from an EMBL/GenBank/DDBJ whole genome shotgun (WGS) entry which is preliminary data.</text>
</comment>
<keyword evidence="4" id="KW-1185">Reference proteome</keyword>